<dbReference type="RefSeq" id="XP_001880512.1">
    <property type="nucleotide sequence ID" value="XM_001880477.1"/>
</dbReference>
<evidence type="ECO:0000256" key="1">
    <source>
        <dbReference type="SAM" id="MobiDB-lite"/>
    </source>
</evidence>
<gene>
    <name evidence="2" type="ORF">LACBIDRAFT_294101</name>
</gene>
<dbReference type="AlphaFoldDB" id="B0D964"/>
<accession>B0D964</accession>
<evidence type="ECO:0000313" key="2">
    <source>
        <dbReference type="EMBL" id="EDR09199.1"/>
    </source>
</evidence>
<dbReference type="InParanoid" id="B0D964"/>
<evidence type="ECO:0000313" key="3">
    <source>
        <dbReference type="Proteomes" id="UP000001194"/>
    </source>
</evidence>
<feature type="region of interest" description="Disordered" evidence="1">
    <location>
        <begin position="97"/>
        <end position="121"/>
    </location>
</feature>
<dbReference type="HOGENOM" id="CLU_1294605_0_0_1"/>
<keyword evidence="3" id="KW-1185">Reference proteome</keyword>
<organism evidence="3">
    <name type="scientific">Laccaria bicolor (strain S238N-H82 / ATCC MYA-4686)</name>
    <name type="common">Bicoloured deceiver</name>
    <name type="synonym">Laccaria laccata var. bicolor</name>
    <dbReference type="NCBI Taxonomy" id="486041"/>
    <lineage>
        <taxon>Eukaryota</taxon>
        <taxon>Fungi</taxon>
        <taxon>Dikarya</taxon>
        <taxon>Basidiomycota</taxon>
        <taxon>Agaricomycotina</taxon>
        <taxon>Agaricomycetes</taxon>
        <taxon>Agaricomycetidae</taxon>
        <taxon>Agaricales</taxon>
        <taxon>Agaricineae</taxon>
        <taxon>Hydnangiaceae</taxon>
        <taxon>Laccaria</taxon>
    </lineage>
</organism>
<dbReference type="Proteomes" id="UP000001194">
    <property type="component" value="Unassembled WGS sequence"/>
</dbReference>
<protein>
    <submittedName>
        <fullName evidence="2">Predicted protein</fullName>
    </submittedName>
</protein>
<proteinExistence type="predicted"/>
<dbReference type="KEGG" id="lbc:LACBIDRAFT_294101"/>
<name>B0D964_LACBS</name>
<sequence>MQASLMHYTWGAMVLCKLQGTYCVFGFFGIDGFRVILIGGETHHDVGLENPIHALLSYMCNFDFDVIGGAIQLLNFKSTNVTLGELVGEIKSDDSVGRGIRSKKRERSNGRATSRTKTPAARQSHEKVAALRFCDCRLANDCSKMAIVHGQAFSVIQSLKGHVFFIFATFVSVRSKIFLNVKNIRNILDANCARPWARYFEITGIGYALPVTV</sequence>
<dbReference type="GeneID" id="6076003"/>
<reference evidence="2 3" key="1">
    <citation type="journal article" date="2008" name="Nature">
        <title>The genome of Laccaria bicolor provides insights into mycorrhizal symbiosis.</title>
        <authorList>
            <person name="Martin F."/>
            <person name="Aerts A."/>
            <person name="Ahren D."/>
            <person name="Brun A."/>
            <person name="Danchin E.G.J."/>
            <person name="Duchaussoy F."/>
            <person name="Gibon J."/>
            <person name="Kohler A."/>
            <person name="Lindquist E."/>
            <person name="Pereda V."/>
            <person name="Salamov A."/>
            <person name="Shapiro H.J."/>
            <person name="Wuyts J."/>
            <person name="Blaudez D."/>
            <person name="Buee M."/>
            <person name="Brokstein P."/>
            <person name="Canbaeck B."/>
            <person name="Cohen D."/>
            <person name="Courty P.E."/>
            <person name="Coutinho P.M."/>
            <person name="Delaruelle C."/>
            <person name="Detter J.C."/>
            <person name="Deveau A."/>
            <person name="DiFazio S."/>
            <person name="Duplessis S."/>
            <person name="Fraissinet-Tachet L."/>
            <person name="Lucic E."/>
            <person name="Frey-Klett P."/>
            <person name="Fourrey C."/>
            <person name="Feussner I."/>
            <person name="Gay G."/>
            <person name="Grimwood J."/>
            <person name="Hoegger P.J."/>
            <person name="Jain P."/>
            <person name="Kilaru S."/>
            <person name="Labbe J."/>
            <person name="Lin Y.C."/>
            <person name="Legue V."/>
            <person name="Le Tacon F."/>
            <person name="Marmeisse R."/>
            <person name="Melayah D."/>
            <person name="Montanini B."/>
            <person name="Muratet M."/>
            <person name="Nehls U."/>
            <person name="Niculita-Hirzel H."/>
            <person name="Oudot-Le Secq M.P."/>
            <person name="Peter M."/>
            <person name="Quesneville H."/>
            <person name="Rajashekar B."/>
            <person name="Reich M."/>
            <person name="Rouhier N."/>
            <person name="Schmutz J."/>
            <person name="Yin T."/>
            <person name="Chalot M."/>
            <person name="Henrissat B."/>
            <person name="Kuees U."/>
            <person name="Lucas S."/>
            <person name="Van de Peer Y."/>
            <person name="Podila G.K."/>
            <person name="Polle A."/>
            <person name="Pukkila P.J."/>
            <person name="Richardson P.M."/>
            <person name="Rouze P."/>
            <person name="Sanders I.R."/>
            <person name="Stajich J.E."/>
            <person name="Tunlid A."/>
            <person name="Tuskan G."/>
            <person name="Grigoriev I.V."/>
        </authorList>
    </citation>
    <scope>NUCLEOTIDE SEQUENCE [LARGE SCALE GENOMIC DNA]</scope>
    <source>
        <strain evidence="3">S238N-H82 / ATCC MYA-4686</strain>
    </source>
</reference>
<dbReference type="EMBL" id="DS547100">
    <property type="protein sequence ID" value="EDR09199.1"/>
    <property type="molecule type" value="Genomic_DNA"/>
</dbReference>